<dbReference type="OrthoDB" id="9765586at2"/>
<dbReference type="Proteomes" id="UP000190935">
    <property type="component" value="Chromosome I"/>
</dbReference>
<dbReference type="InterPro" id="IPR042493">
    <property type="entry name" value="XPD_DNA_FeS"/>
</dbReference>
<organism evidence="15 17">
    <name type="scientific">Ligilactobacillus acidipiscis</name>
    <dbReference type="NCBI Taxonomy" id="89059"/>
    <lineage>
        <taxon>Bacteria</taxon>
        <taxon>Bacillati</taxon>
        <taxon>Bacillota</taxon>
        <taxon>Bacilli</taxon>
        <taxon>Lactobacillales</taxon>
        <taxon>Lactobacillaceae</taxon>
        <taxon>Ligilactobacillus</taxon>
    </lineage>
</organism>
<dbReference type="GO" id="GO:0051539">
    <property type="term" value="F:4 iron, 4 sulfur cluster binding"/>
    <property type="evidence" value="ECO:0007669"/>
    <property type="project" value="UniProtKB-KW"/>
</dbReference>
<dbReference type="SUPFAM" id="SSF52540">
    <property type="entry name" value="P-loop containing nucleoside triphosphate hydrolases"/>
    <property type="match status" value="1"/>
</dbReference>
<dbReference type="PANTHER" id="PTHR11472">
    <property type="entry name" value="DNA REPAIR DEAD HELICASE RAD3/XP-D SUBFAMILY MEMBER"/>
    <property type="match status" value="1"/>
</dbReference>
<protein>
    <submittedName>
        <fullName evidence="16">DinG family ATP-dependent helicase CPE1197</fullName>
    </submittedName>
    <submittedName>
        <fullName evidence="15">Superfamily II DNA and RNA helicase</fullName>
    </submittedName>
</protein>
<evidence type="ECO:0000313" key="18">
    <source>
        <dbReference type="Proteomes" id="UP000190935"/>
    </source>
</evidence>
<dbReference type="GO" id="GO:0016818">
    <property type="term" value="F:hydrolase activity, acting on acid anhydrides, in phosphorus-containing anhydrides"/>
    <property type="evidence" value="ECO:0007669"/>
    <property type="project" value="InterPro"/>
</dbReference>
<keyword evidence="5" id="KW-0378">Hydrolase</keyword>
<keyword evidence="12" id="KW-0413">Isomerase</keyword>
<dbReference type="RefSeq" id="WP_010499686.1">
    <property type="nucleotide sequence ID" value="NZ_JQBK01000054.1"/>
</dbReference>
<gene>
    <name evidence="15" type="ORF">IV43_GL001663</name>
    <name evidence="16" type="ORF">LAC1533_0755</name>
</gene>
<proteinExistence type="inferred from homology"/>
<dbReference type="InterPro" id="IPR006554">
    <property type="entry name" value="Helicase-like_DEXD_c2"/>
</dbReference>
<dbReference type="GeneID" id="95348825"/>
<dbReference type="KEGG" id="laca:LAC1533_0755"/>
<dbReference type="Gene3D" id="3.90.320.10">
    <property type="match status" value="1"/>
</dbReference>
<dbReference type="InterPro" id="IPR010614">
    <property type="entry name" value="RAD3-like_helicase_DEAD"/>
</dbReference>
<dbReference type="STRING" id="89059.LAC1533_0755"/>
<evidence type="ECO:0000256" key="2">
    <source>
        <dbReference type="ARBA" id="ARBA00022723"/>
    </source>
</evidence>
<dbReference type="GO" id="GO:0005524">
    <property type="term" value="F:ATP binding"/>
    <property type="evidence" value="ECO:0007669"/>
    <property type="project" value="UniProtKB-KW"/>
</dbReference>
<dbReference type="EMBL" id="JQBK01000054">
    <property type="protein sequence ID" value="KRN82159.1"/>
    <property type="molecule type" value="Genomic_DNA"/>
</dbReference>
<dbReference type="PATRIC" id="fig|89059.3.peg.1775"/>
<reference evidence="18" key="3">
    <citation type="submission" date="2016-11" db="EMBL/GenBank/DDBJ databases">
        <authorList>
            <person name="Papadimitriou K."/>
        </authorList>
    </citation>
    <scope>NUCLEOTIDE SEQUENCE [LARGE SCALE GENOMIC DNA]</scope>
    <source>
        <strain evidence="18">ACA-DC 1533</strain>
    </source>
</reference>
<evidence type="ECO:0000313" key="17">
    <source>
        <dbReference type="Proteomes" id="UP000051491"/>
    </source>
</evidence>
<dbReference type="Pfam" id="PF06733">
    <property type="entry name" value="DEAD_2"/>
    <property type="match status" value="1"/>
</dbReference>
<evidence type="ECO:0000259" key="14">
    <source>
        <dbReference type="PROSITE" id="PS51193"/>
    </source>
</evidence>
<dbReference type="AlphaFoldDB" id="A0A0R2JY53"/>
<evidence type="ECO:0000256" key="13">
    <source>
        <dbReference type="ARBA" id="ARBA00038058"/>
    </source>
</evidence>
<keyword evidence="2" id="KW-0479">Metal-binding</keyword>
<dbReference type="Gene3D" id="1.10.30.20">
    <property type="entry name" value="Bacterial XPD DNA helicase, FeS cluster domain"/>
    <property type="match status" value="1"/>
</dbReference>
<dbReference type="GO" id="GO:0006281">
    <property type="term" value="P:DNA repair"/>
    <property type="evidence" value="ECO:0007669"/>
    <property type="project" value="UniProtKB-KW"/>
</dbReference>
<keyword evidence="6 15" id="KW-0347">Helicase</keyword>
<accession>A0A0R2JY53</accession>
<keyword evidence="8" id="KW-0408">Iron</keyword>
<keyword evidence="4" id="KW-0227">DNA damage</keyword>
<keyword evidence="3" id="KW-0547">Nucleotide-binding</keyword>
<dbReference type="SMART" id="SM00488">
    <property type="entry name" value="DEXDc2"/>
    <property type="match status" value="1"/>
</dbReference>
<name>A0A0R2JY53_9LACO</name>
<keyword evidence="7" id="KW-0067">ATP-binding</keyword>
<evidence type="ECO:0000256" key="3">
    <source>
        <dbReference type="ARBA" id="ARBA00022741"/>
    </source>
</evidence>
<evidence type="ECO:0000256" key="8">
    <source>
        <dbReference type="ARBA" id="ARBA00023004"/>
    </source>
</evidence>
<keyword evidence="10" id="KW-0238">DNA-binding</keyword>
<dbReference type="Proteomes" id="UP000051491">
    <property type="component" value="Unassembled WGS sequence"/>
</dbReference>
<dbReference type="InterPro" id="IPR045028">
    <property type="entry name" value="DinG/Rad3-like"/>
</dbReference>
<dbReference type="GO" id="GO:0003678">
    <property type="term" value="F:DNA helicase activity"/>
    <property type="evidence" value="ECO:0007669"/>
    <property type="project" value="InterPro"/>
</dbReference>
<evidence type="ECO:0000256" key="4">
    <source>
        <dbReference type="ARBA" id="ARBA00022763"/>
    </source>
</evidence>
<dbReference type="InterPro" id="IPR014013">
    <property type="entry name" value="Helic_SF1/SF2_ATP-bd_DinG/Rad3"/>
</dbReference>
<dbReference type="SMART" id="SM00491">
    <property type="entry name" value="HELICc2"/>
    <property type="match status" value="1"/>
</dbReference>
<keyword evidence="9" id="KW-0411">Iron-sulfur</keyword>
<dbReference type="EMBL" id="LT630287">
    <property type="protein sequence ID" value="SFV40175.1"/>
    <property type="molecule type" value="Genomic_DNA"/>
</dbReference>
<dbReference type="GO" id="GO:0046872">
    <property type="term" value="F:metal ion binding"/>
    <property type="evidence" value="ECO:0007669"/>
    <property type="project" value="UniProtKB-KW"/>
</dbReference>
<evidence type="ECO:0000256" key="11">
    <source>
        <dbReference type="ARBA" id="ARBA00023204"/>
    </source>
</evidence>
<dbReference type="Pfam" id="PF13307">
    <property type="entry name" value="Helicase_C_2"/>
    <property type="match status" value="1"/>
</dbReference>
<dbReference type="InterPro" id="IPR006555">
    <property type="entry name" value="ATP-dep_Helicase_C"/>
</dbReference>
<reference evidence="15 17" key="1">
    <citation type="journal article" date="2015" name="Genome Announc.">
        <title>Expanding the biotechnology potential of lactobacilli through comparative genomics of 213 strains and associated genera.</title>
        <authorList>
            <person name="Sun Z."/>
            <person name="Harris H.M."/>
            <person name="McCann A."/>
            <person name="Guo C."/>
            <person name="Argimon S."/>
            <person name="Zhang W."/>
            <person name="Yang X."/>
            <person name="Jeffery I.B."/>
            <person name="Cooney J.C."/>
            <person name="Kagawa T.F."/>
            <person name="Liu W."/>
            <person name="Song Y."/>
            <person name="Salvetti E."/>
            <person name="Wrobel A."/>
            <person name="Rasinkangas P."/>
            <person name="Parkhill J."/>
            <person name="Rea M.C."/>
            <person name="O'Sullivan O."/>
            <person name="Ritari J."/>
            <person name="Douillard F.P."/>
            <person name="Paul Ross R."/>
            <person name="Yang R."/>
            <person name="Briner A.E."/>
            <person name="Felis G.E."/>
            <person name="de Vos W.M."/>
            <person name="Barrangou R."/>
            <person name="Klaenhammer T.R."/>
            <person name="Caufield P.W."/>
            <person name="Cui Y."/>
            <person name="Zhang H."/>
            <person name="O'Toole P.W."/>
        </authorList>
    </citation>
    <scope>NUCLEOTIDE SEQUENCE [LARGE SCALE GENOMIC DNA]</scope>
    <source>
        <strain evidence="15 17">DSM 15353</strain>
    </source>
</reference>
<reference evidence="16" key="2">
    <citation type="submission" date="2016-11" db="EMBL/GenBank/DDBJ databases">
        <authorList>
            <person name="Jaros S."/>
            <person name="Januszkiewicz K."/>
            <person name="Wedrychowicz H."/>
        </authorList>
    </citation>
    <scope>NUCLEOTIDE SEQUENCE [LARGE SCALE GENOMIC DNA]</scope>
    <source>
        <strain evidence="16">ACA-DC 1533</strain>
    </source>
</reference>
<evidence type="ECO:0000313" key="16">
    <source>
        <dbReference type="EMBL" id="SFV40175.1"/>
    </source>
</evidence>
<dbReference type="Gene3D" id="1.10.275.40">
    <property type="match status" value="1"/>
</dbReference>
<dbReference type="PANTHER" id="PTHR11472:SF34">
    <property type="entry name" value="REGULATOR OF TELOMERE ELONGATION HELICASE 1"/>
    <property type="match status" value="1"/>
</dbReference>
<keyword evidence="1" id="KW-0004">4Fe-4S</keyword>
<evidence type="ECO:0000256" key="6">
    <source>
        <dbReference type="ARBA" id="ARBA00022806"/>
    </source>
</evidence>
<evidence type="ECO:0000256" key="7">
    <source>
        <dbReference type="ARBA" id="ARBA00022840"/>
    </source>
</evidence>
<comment type="similarity">
    <text evidence="13">Belongs to the helicase family. DinG subfamily.</text>
</comment>
<evidence type="ECO:0000256" key="9">
    <source>
        <dbReference type="ARBA" id="ARBA00023014"/>
    </source>
</evidence>
<dbReference type="PROSITE" id="PS51193">
    <property type="entry name" value="HELICASE_ATP_BIND_2"/>
    <property type="match status" value="1"/>
</dbReference>
<dbReference type="GO" id="GO:0003677">
    <property type="term" value="F:DNA binding"/>
    <property type="evidence" value="ECO:0007669"/>
    <property type="project" value="UniProtKB-KW"/>
</dbReference>
<evidence type="ECO:0000256" key="5">
    <source>
        <dbReference type="ARBA" id="ARBA00022801"/>
    </source>
</evidence>
<sequence>MNRKSVGIRQMVEFVLRGGDLDPASTGSQNTALEGARIHRKLQKEWEKTTKKEVYLKTEFEAAQEKWLLHGRADALHLKDDKYDEVREIKTSALKFEDLSQNTLTLYFGQAKVYAYLLMEQNDLEQLKLSLYYFQTTTEKLTIKTIDYTKDEATEFFENLLKEFTWWIEFKAELRSKRNISCQKLSFPFPQYRQNQHELSAAVYKTIYSHKRLFVEAPTGTGKTISTLFPTIKALGEKRAERIFYFTAKQSTRRVAEETCALLGDNGLYMHSITLTAKDKITFAEEQDIADTENPYFLGYYDRIKPAMKDILTNETLLTREVIEKYAAKHTVDPFEFSLDVSLFCDTIICDYNYLFDPLVYLQRFFPEKDPGNIFLIDEAHNLVQRARLMYTKEISSTQLDKLIETYSPQTKKASRLLDKMKQLREQFQILKEPMRNYRQDSLIVEEEFEGFKNKLQHFTDFINDWLQEHPEDESRQEVLDYFFQCHSYLKISEFYGPEFRTKLTYEQDQDELRLKIFCIDPSELIDQQLQLGGGSILFSATLSPLGYYQEILGGKDSSLAYRLPSPFSPANLAILVPEYIQTTYKKRAENQANILQALKMMTSAKKGNYLVFLPSYSYLTTIVTAFCQEYPEQKVAVQKNEMDAKKREQFLENFQSDLVEPILGFAVLGGIFSEGIDLKGDRLSGVAIISVGLPPNDPELDTLKEYYSHQGKDGFQYAYQLPGINNVFQAAGRVIRDEQDHGVVMLIDARFNQRRYTSFYPPHWQNYHAVYSSTELKTTLANFWKHK</sequence>
<evidence type="ECO:0000313" key="15">
    <source>
        <dbReference type="EMBL" id="KRN82159.1"/>
    </source>
</evidence>
<keyword evidence="11" id="KW-0234">DNA repair</keyword>
<evidence type="ECO:0000256" key="1">
    <source>
        <dbReference type="ARBA" id="ARBA00022485"/>
    </source>
</evidence>
<evidence type="ECO:0000256" key="10">
    <source>
        <dbReference type="ARBA" id="ARBA00023125"/>
    </source>
</evidence>
<feature type="domain" description="Helicase ATP-binding" evidence="14">
    <location>
        <begin position="182"/>
        <end position="442"/>
    </location>
</feature>
<dbReference type="InterPro" id="IPR027417">
    <property type="entry name" value="P-loop_NTPase"/>
</dbReference>
<dbReference type="InterPro" id="IPR011604">
    <property type="entry name" value="PDDEXK-like_dom_sf"/>
</dbReference>
<dbReference type="Gene3D" id="3.40.50.300">
    <property type="entry name" value="P-loop containing nucleotide triphosphate hydrolases"/>
    <property type="match status" value="2"/>
</dbReference>
<evidence type="ECO:0000256" key="12">
    <source>
        <dbReference type="ARBA" id="ARBA00023235"/>
    </source>
</evidence>